<dbReference type="STRING" id="485917.Phep_3906"/>
<keyword evidence="1" id="KW-0472">Membrane</keyword>
<dbReference type="eggNOG" id="ENOG502ZBVM">
    <property type="taxonomic scope" value="Bacteria"/>
</dbReference>
<dbReference type="RefSeq" id="WP_015809706.1">
    <property type="nucleotide sequence ID" value="NC_013061.1"/>
</dbReference>
<dbReference type="OrthoDB" id="735382at2"/>
<dbReference type="KEGG" id="phe:Phep_3906"/>
<dbReference type="EMBL" id="CP001681">
    <property type="protein sequence ID" value="ACU06097.1"/>
    <property type="molecule type" value="Genomic_DNA"/>
</dbReference>
<name>C6XVM2_PEDHD</name>
<keyword evidence="1" id="KW-1133">Transmembrane helix</keyword>
<feature type="transmembrane region" description="Helical" evidence="1">
    <location>
        <begin position="249"/>
        <end position="268"/>
    </location>
</feature>
<keyword evidence="1" id="KW-0812">Transmembrane</keyword>
<feature type="transmembrane region" description="Helical" evidence="1">
    <location>
        <begin position="148"/>
        <end position="170"/>
    </location>
</feature>
<dbReference type="Proteomes" id="UP000000852">
    <property type="component" value="Chromosome"/>
</dbReference>
<feature type="transmembrane region" description="Helical" evidence="1">
    <location>
        <begin position="439"/>
        <end position="458"/>
    </location>
</feature>
<gene>
    <name evidence="2" type="ordered locus">Phep_3906</name>
</gene>
<organism evidence="2 3">
    <name type="scientific">Pedobacter heparinus (strain ATCC 13125 / DSM 2366 / CIP 104194 / JCM 7457 / NBRC 12017 / NCIMB 9290 / NRRL B-14731 / HIM 762-3)</name>
    <dbReference type="NCBI Taxonomy" id="485917"/>
    <lineage>
        <taxon>Bacteria</taxon>
        <taxon>Pseudomonadati</taxon>
        <taxon>Bacteroidota</taxon>
        <taxon>Sphingobacteriia</taxon>
        <taxon>Sphingobacteriales</taxon>
        <taxon>Sphingobacteriaceae</taxon>
        <taxon>Pedobacter</taxon>
    </lineage>
</organism>
<feature type="transmembrane region" description="Helical" evidence="1">
    <location>
        <begin position="116"/>
        <end position="136"/>
    </location>
</feature>
<feature type="transmembrane region" description="Helical" evidence="1">
    <location>
        <begin position="67"/>
        <end position="87"/>
    </location>
</feature>
<feature type="transmembrane region" description="Helical" evidence="1">
    <location>
        <begin position="29"/>
        <end position="46"/>
    </location>
</feature>
<evidence type="ECO:0008006" key="4">
    <source>
        <dbReference type="Google" id="ProtNLM"/>
    </source>
</evidence>
<feature type="transmembrane region" description="Helical" evidence="1">
    <location>
        <begin position="382"/>
        <end position="401"/>
    </location>
</feature>
<feature type="transmembrane region" description="Helical" evidence="1">
    <location>
        <begin position="176"/>
        <end position="195"/>
    </location>
</feature>
<feature type="transmembrane region" description="Helical" evidence="1">
    <location>
        <begin position="413"/>
        <end position="433"/>
    </location>
</feature>
<dbReference type="AlphaFoldDB" id="C6XVM2"/>
<dbReference type="HOGENOM" id="CLU_585062_0_0_10"/>
<accession>C6XVM2</accession>
<feature type="transmembrane region" description="Helical" evidence="1">
    <location>
        <begin position="226"/>
        <end position="242"/>
    </location>
</feature>
<reference evidence="2 3" key="1">
    <citation type="journal article" date="2009" name="Stand. Genomic Sci.">
        <title>Complete genome sequence of Pedobacter heparinus type strain (HIM 762-3).</title>
        <authorList>
            <person name="Han C."/>
            <person name="Spring S."/>
            <person name="Lapidus A."/>
            <person name="Del Rio T.G."/>
            <person name="Tice H."/>
            <person name="Copeland A."/>
            <person name="Cheng J.F."/>
            <person name="Lucas S."/>
            <person name="Chen F."/>
            <person name="Nolan M."/>
            <person name="Bruce D."/>
            <person name="Goodwin L."/>
            <person name="Pitluck S."/>
            <person name="Ivanova N."/>
            <person name="Mavromatis K."/>
            <person name="Mikhailova N."/>
            <person name="Pati A."/>
            <person name="Chen A."/>
            <person name="Palaniappan K."/>
            <person name="Land M."/>
            <person name="Hauser L."/>
            <person name="Chang Y.J."/>
            <person name="Jeffries C.C."/>
            <person name="Saunders E."/>
            <person name="Chertkov O."/>
            <person name="Brettin T."/>
            <person name="Goker M."/>
            <person name="Rohde M."/>
            <person name="Bristow J."/>
            <person name="Eisen J.A."/>
            <person name="Markowitz V."/>
            <person name="Hugenholtz P."/>
            <person name="Kyrpides N.C."/>
            <person name="Klenk H.P."/>
            <person name="Detter J.C."/>
        </authorList>
    </citation>
    <scope>NUCLEOTIDE SEQUENCE [LARGE SCALE GENOMIC DNA]</scope>
    <source>
        <strain evidence="3">ATCC 13125 / DSM 2366 / CIP 104194 / JCM 7457 / NBRC 12017 / NCIMB 9290 / NRRL B-14731 / HIM 762-3</strain>
    </source>
</reference>
<dbReference type="NCBIfam" id="NF046084">
    <property type="entry name" value="XrtY_assoc_Wzy"/>
    <property type="match status" value="1"/>
</dbReference>
<evidence type="ECO:0000256" key="1">
    <source>
        <dbReference type="SAM" id="Phobius"/>
    </source>
</evidence>
<keyword evidence="3" id="KW-1185">Reference proteome</keyword>
<proteinExistence type="predicted"/>
<evidence type="ECO:0000313" key="3">
    <source>
        <dbReference type="Proteomes" id="UP000000852"/>
    </source>
</evidence>
<evidence type="ECO:0000313" key="2">
    <source>
        <dbReference type="EMBL" id="ACU06097.1"/>
    </source>
</evidence>
<protein>
    <recommendedName>
        <fullName evidence="4">Transmembrane protein</fullName>
    </recommendedName>
</protein>
<sequence>MDNRTSIEQYLILFAPWVLASLLKDNAVLSYFIAWAGSFFIFYLTLTGKIKALPEDRNIAGQLMRPIFLVQFIFAGYMCCTTLFYFFDVLGYVDFRKMDGFYFADPEKLRLTAQCQRYYCLAHASFVTGILVFMRYPVVQKYSYNPAALTRLIFAIALITLSLSYLLLYIGGLSQFSHQLNTLSFIAGTLALAFAVPQRKTWSIIACLVIYGFNFYQALISGFKEPIILSILILGIFLYPAYKKTVATTFIPLLFMLFILLPTYNRVFRQHAWSDNVSADEASQLALESALNEEEVDTDNWSFFAYRLSEIDMFTKYVQSTPTHVNYYGFELVKQSLSSIIPRIFWPSKPITEQIVMERVYNAGVASRRSNVSAKPAFVVDAYLSAGTAGIFICLFIYGAVCQLIATKAEELFGGYVLGTALVFTGLFQVFWRGQSFEFLFNTVCWSYVTMYIIFWILRFTQILKPQ</sequence>